<dbReference type="AlphaFoldDB" id="A0A0E9U626"/>
<evidence type="ECO:0000313" key="1">
    <source>
        <dbReference type="EMBL" id="JAH61202.1"/>
    </source>
</evidence>
<dbReference type="EMBL" id="GBXM01047375">
    <property type="protein sequence ID" value="JAH61202.1"/>
    <property type="molecule type" value="Transcribed_RNA"/>
</dbReference>
<reference evidence="1" key="2">
    <citation type="journal article" date="2015" name="Fish Shellfish Immunol.">
        <title>Early steps in the European eel (Anguilla anguilla)-Vibrio vulnificus interaction in the gills: Role of the RtxA13 toxin.</title>
        <authorList>
            <person name="Callol A."/>
            <person name="Pajuelo D."/>
            <person name="Ebbesson L."/>
            <person name="Teles M."/>
            <person name="MacKenzie S."/>
            <person name="Amaro C."/>
        </authorList>
    </citation>
    <scope>NUCLEOTIDE SEQUENCE</scope>
</reference>
<reference evidence="1" key="1">
    <citation type="submission" date="2014-11" db="EMBL/GenBank/DDBJ databases">
        <authorList>
            <person name="Amaro Gonzalez C."/>
        </authorList>
    </citation>
    <scope>NUCLEOTIDE SEQUENCE</scope>
</reference>
<accession>A0A0E9U626</accession>
<sequence length="29" mass="3351">MSLFVSHLYFTSHCCQDFSHSLYSLRAGL</sequence>
<protein>
    <submittedName>
        <fullName evidence="1">Uncharacterized protein</fullName>
    </submittedName>
</protein>
<proteinExistence type="predicted"/>
<organism evidence="1">
    <name type="scientific">Anguilla anguilla</name>
    <name type="common">European freshwater eel</name>
    <name type="synonym">Muraena anguilla</name>
    <dbReference type="NCBI Taxonomy" id="7936"/>
    <lineage>
        <taxon>Eukaryota</taxon>
        <taxon>Metazoa</taxon>
        <taxon>Chordata</taxon>
        <taxon>Craniata</taxon>
        <taxon>Vertebrata</taxon>
        <taxon>Euteleostomi</taxon>
        <taxon>Actinopterygii</taxon>
        <taxon>Neopterygii</taxon>
        <taxon>Teleostei</taxon>
        <taxon>Anguilliformes</taxon>
        <taxon>Anguillidae</taxon>
        <taxon>Anguilla</taxon>
    </lineage>
</organism>
<name>A0A0E9U626_ANGAN</name>